<dbReference type="InterPro" id="IPR013207">
    <property type="entry name" value="LGFP"/>
</dbReference>
<feature type="region of interest" description="Disordered" evidence="1">
    <location>
        <begin position="155"/>
        <end position="181"/>
    </location>
</feature>
<sequence>MRQFASHRTTFFAGLSAVTLIAAACGSDDTKDAAASQASAVAASVSELATDPSDETTADTVAESTTEADPTEVTIMGERDVEVTLTGPLAVKYTSATDAQRDTLGKPLTGDHNAGTRESGVVFQQFQGGVIIAKNEAPETPAYIVTSGKIRDAWNTERAPDGTPSLTGKNGSPGPLGVPTSDLTTEGDVQEVTFEHGKITENTQTGEVTVTVNGKMVPSGLS</sequence>
<protein>
    <recommendedName>
        <fullName evidence="5">LGFP repeat-containing protein</fullName>
    </recommendedName>
</protein>
<keyword evidence="4" id="KW-1185">Reference proteome</keyword>
<dbReference type="eggNOG" id="COG5479">
    <property type="taxonomic scope" value="Bacteria"/>
</dbReference>
<dbReference type="EMBL" id="BAHC01000150">
    <property type="protein sequence ID" value="GAB91823.1"/>
    <property type="molecule type" value="Genomic_DNA"/>
</dbReference>
<reference evidence="3 4" key="1">
    <citation type="submission" date="2012-08" db="EMBL/GenBank/DDBJ databases">
        <title>Whole genome shotgun sequence of Gordonia rhizosphera NBRC 16068.</title>
        <authorList>
            <person name="Takarada H."/>
            <person name="Isaki S."/>
            <person name="Hosoyama A."/>
            <person name="Tsuchikane K."/>
            <person name="Katsumata H."/>
            <person name="Baba S."/>
            <person name="Ohji S."/>
            <person name="Yamazaki S."/>
            <person name="Fujita N."/>
        </authorList>
    </citation>
    <scope>NUCLEOTIDE SEQUENCE [LARGE SCALE GENOMIC DNA]</scope>
    <source>
        <strain evidence="3 4">NBRC 16068</strain>
    </source>
</reference>
<gene>
    <name evidence="3" type="ORF">GORHZ_150_00200</name>
</gene>
<evidence type="ECO:0000313" key="3">
    <source>
        <dbReference type="EMBL" id="GAB91823.1"/>
    </source>
</evidence>
<dbReference type="PROSITE" id="PS51257">
    <property type="entry name" value="PROKAR_LIPOPROTEIN"/>
    <property type="match status" value="1"/>
</dbReference>
<feature type="signal peptide" evidence="2">
    <location>
        <begin position="1"/>
        <end position="24"/>
    </location>
</feature>
<evidence type="ECO:0000256" key="1">
    <source>
        <dbReference type="SAM" id="MobiDB-lite"/>
    </source>
</evidence>
<evidence type="ECO:0000256" key="2">
    <source>
        <dbReference type="SAM" id="SignalP"/>
    </source>
</evidence>
<comment type="caution">
    <text evidence="3">The sequence shown here is derived from an EMBL/GenBank/DDBJ whole genome shotgun (WGS) entry which is preliminary data.</text>
</comment>
<dbReference type="Pfam" id="PF08310">
    <property type="entry name" value="LGFP"/>
    <property type="match status" value="1"/>
</dbReference>
<name>K6V6I9_9ACTN</name>
<dbReference type="RefSeq" id="WP_006335722.1">
    <property type="nucleotide sequence ID" value="NZ_BAHC01000150.1"/>
</dbReference>
<evidence type="ECO:0008006" key="5">
    <source>
        <dbReference type="Google" id="ProtNLM"/>
    </source>
</evidence>
<proteinExistence type="predicted"/>
<dbReference type="Proteomes" id="UP000008363">
    <property type="component" value="Unassembled WGS sequence"/>
</dbReference>
<dbReference type="OrthoDB" id="4374516at2"/>
<accession>K6V6I9</accession>
<feature type="chain" id="PRO_5003895378" description="LGFP repeat-containing protein" evidence="2">
    <location>
        <begin position="25"/>
        <end position="222"/>
    </location>
</feature>
<organism evidence="3 4">
    <name type="scientific">Gordonia rhizosphera NBRC 16068</name>
    <dbReference type="NCBI Taxonomy" id="1108045"/>
    <lineage>
        <taxon>Bacteria</taxon>
        <taxon>Bacillati</taxon>
        <taxon>Actinomycetota</taxon>
        <taxon>Actinomycetes</taxon>
        <taxon>Mycobacteriales</taxon>
        <taxon>Gordoniaceae</taxon>
        <taxon>Gordonia</taxon>
    </lineage>
</organism>
<keyword evidence="2" id="KW-0732">Signal</keyword>
<dbReference type="AlphaFoldDB" id="K6V6I9"/>
<evidence type="ECO:0000313" key="4">
    <source>
        <dbReference type="Proteomes" id="UP000008363"/>
    </source>
</evidence>